<name>A0ACC2F1Y9_DALPE</name>
<evidence type="ECO:0000313" key="1">
    <source>
        <dbReference type="EMBL" id="KAJ7985344.1"/>
    </source>
</evidence>
<organism evidence="1 2">
    <name type="scientific">Dallia pectoralis</name>
    <name type="common">Alaska blackfish</name>
    <dbReference type="NCBI Taxonomy" id="75939"/>
    <lineage>
        <taxon>Eukaryota</taxon>
        <taxon>Metazoa</taxon>
        <taxon>Chordata</taxon>
        <taxon>Craniata</taxon>
        <taxon>Vertebrata</taxon>
        <taxon>Euteleostomi</taxon>
        <taxon>Actinopterygii</taxon>
        <taxon>Neopterygii</taxon>
        <taxon>Teleostei</taxon>
        <taxon>Protacanthopterygii</taxon>
        <taxon>Esociformes</taxon>
        <taxon>Umbridae</taxon>
        <taxon>Dallia</taxon>
    </lineage>
</organism>
<protein>
    <submittedName>
        <fullName evidence="1">Uncharacterized protein</fullName>
    </submittedName>
</protein>
<accession>A0ACC2F1Y9</accession>
<gene>
    <name evidence="1" type="ORF">DPEC_G00351090</name>
</gene>
<keyword evidence="2" id="KW-1185">Reference proteome</keyword>
<sequence length="435" mass="49278">MFERRDLEHYGLAPKDIENTFLSQMLVPLEENVVEMFSFFHLTIQEHLAALYCAVNLLKQADIIMALDLWCFGEVPPPSTCLSPLLSQDLHPNQTRVENPQMFTRFFMGNLRTRLEGQLNGLVPAPLEVCAKQEDLATRLGRWFQAQFKDRKLANHTAQNLFHCLMEFHMKEATSMAAPEIKRLNLFKIKLSVVDCAALHYVLQFSPHGLTELNLGYSNIGSRGLTRLAPILPCCESLYLRYNCLDREAAILESAVLKSNKCQVKKLFMCGNNLGPDGVLELWNALEQNSTVEELYLDITGITVRGTENMVDSLSKNTSLKTLTMVGNDIGEVGKKRLRDLRCRRPELRVIGNFVDDQGLLQAYLDWVEEIRADRDQMDSVKNADALQSVLKGLQVESVGERTEGWREDNTTKALELEAKILELLNSPTYLAGVR</sequence>
<comment type="caution">
    <text evidence="1">The sequence shown here is derived from an EMBL/GenBank/DDBJ whole genome shotgun (WGS) entry which is preliminary data.</text>
</comment>
<evidence type="ECO:0000313" key="2">
    <source>
        <dbReference type="Proteomes" id="UP001157502"/>
    </source>
</evidence>
<dbReference type="Proteomes" id="UP001157502">
    <property type="component" value="Chromosome 36"/>
</dbReference>
<reference evidence="1" key="1">
    <citation type="submission" date="2021-05" db="EMBL/GenBank/DDBJ databases">
        <authorList>
            <person name="Pan Q."/>
            <person name="Jouanno E."/>
            <person name="Zahm M."/>
            <person name="Klopp C."/>
            <person name="Cabau C."/>
            <person name="Louis A."/>
            <person name="Berthelot C."/>
            <person name="Parey E."/>
            <person name="Roest Crollius H."/>
            <person name="Montfort J."/>
            <person name="Robinson-Rechavi M."/>
            <person name="Bouchez O."/>
            <person name="Lampietro C."/>
            <person name="Lopez Roques C."/>
            <person name="Donnadieu C."/>
            <person name="Postlethwait J."/>
            <person name="Bobe J."/>
            <person name="Dillon D."/>
            <person name="Chandos A."/>
            <person name="von Hippel F."/>
            <person name="Guiguen Y."/>
        </authorList>
    </citation>
    <scope>NUCLEOTIDE SEQUENCE</scope>
    <source>
        <strain evidence="1">YG-Jan2019</strain>
    </source>
</reference>
<dbReference type="EMBL" id="CM055763">
    <property type="protein sequence ID" value="KAJ7985344.1"/>
    <property type="molecule type" value="Genomic_DNA"/>
</dbReference>
<proteinExistence type="predicted"/>